<dbReference type="EMBL" id="BMRE01000019">
    <property type="protein sequence ID" value="GGU47010.1"/>
    <property type="molecule type" value="Genomic_DNA"/>
</dbReference>
<feature type="transmembrane region" description="Helical" evidence="1">
    <location>
        <begin position="110"/>
        <end position="130"/>
    </location>
</feature>
<feature type="transmembrane region" description="Helical" evidence="1">
    <location>
        <begin position="66"/>
        <end position="89"/>
    </location>
</feature>
<keyword evidence="1" id="KW-0812">Transmembrane</keyword>
<keyword evidence="3" id="KW-1185">Reference proteome</keyword>
<organism evidence="2 3">
    <name type="scientific">Lentzea flava</name>
    <dbReference type="NCBI Taxonomy" id="103732"/>
    <lineage>
        <taxon>Bacteria</taxon>
        <taxon>Bacillati</taxon>
        <taxon>Actinomycetota</taxon>
        <taxon>Actinomycetes</taxon>
        <taxon>Pseudonocardiales</taxon>
        <taxon>Pseudonocardiaceae</taxon>
        <taxon>Lentzea</taxon>
    </lineage>
</organism>
<protein>
    <submittedName>
        <fullName evidence="2">Uncharacterized protein</fullName>
    </submittedName>
</protein>
<evidence type="ECO:0000313" key="3">
    <source>
        <dbReference type="Proteomes" id="UP000649573"/>
    </source>
</evidence>
<dbReference type="Proteomes" id="UP000649573">
    <property type="component" value="Unassembled WGS sequence"/>
</dbReference>
<gene>
    <name evidence="2" type="ORF">GCM10010178_44370</name>
</gene>
<accession>A0ABQ2UNY8</accession>
<keyword evidence="1" id="KW-0472">Membrane</keyword>
<comment type="caution">
    <text evidence="2">The sequence shown here is derived from an EMBL/GenBank/DDBJ whole genome shotgun (WGS) entry which is preliminary data.</text>
</comment>
<proteinExistence type="predicted"/>
<name>A0ABQ2UNY8_9PSEU</name>
<feature type="transmembrane region" description="Helical" evidence="1">
    <location>
        <begin position="34"/>
        <end position="54"/>
    </location>
</feature>
<reference evidence="3" key="1">
    <citation type="journal article" date="2019" name="Int. J. Syst. Evol. Microbiol.">
        <title>The Global Catalogue of Microorganisms (GCM) 10K type strain sequencing project: providing services to taxonomists for standard genome sequencing and annotation.</title>
        <authorList>
            <consortium name="The Broad Institute Genomics Platform"/>
            <consortium name="The Broad Institute Genome Sequencing Center for Infectious Disease"/>
            <person name="Wu L."/>
            <person name="Ma J."/>
        </authorList>
    </citation>
    <scope>NUCLEOTIDE SEQUENCE [LARGE SCALE GENOMIC DNA]</scope>
    <source>
        <strain evidence="3">JCM 3296</strain>
    </source>
</reference>
<evidence type="ECO:0000313" key="2">
    <source>
        <dbReference type="EMBL" id="GGU47010.1"/>
    </source>
</evidence>
<dbReference type="RefSeq" id="WP_189255627.1">
    <property type="nucleotide sequence ID" value="NZ_BMRE01000019.1"/>
</dbReference>
<keyword evidence="1" id="KW-1133">Transmembrane helix</keyword>
<evidence type="ECO:0000256" key="1">
    <source>
        <dbReference type="SAM" id="Phobius"/>
    </source>
</evidence>
<sequence>MSYPIFIPPSEPEPRWVWVSARRTMEIRSVGRRLGVSLLLCALLATALVVVLTLKLVGTDQWKGWGAAGVAGLVYVGFPVMSSLSVWVSSLDYVEGEYLNAVGAQMTRRVLGVAWGFSIFLTLPTLVVFIEAATRLPLPLAILPRCWR</sequence>